<proteinExistence type="predicted"/>
<dbReference type="GeneID" id="81624558"/>
<accession>A0A9W9X5G2</accession>
<dbReference type="EMBL" id="JAPWDQ010000005">
    <property type="protein sequence ID" value="KAJ5484719.1"/>
    <property type="molecule type" value="Genomic_DNA"/>
</dbReference>
<protein>
    <submittedName>
        <fullName evidence="1">Uncharacterized protein</fullName>
    </submittedName>
</protein>
<gene>
    <name evidence="1" type="ORF">N7539_004707</name>
</gene>
<organism evidence="1 2">
    <name type="scientific">Penicillium diatomitis</name>
    <dbReference type="NCBI Taxonomy" id="2819901"/>
    <lineage>
        <taxon>Eukaryota</taxon>
        <taxon>Fungi</taxon>
        <taxon>Dikarya</taxon>
        <taxon>Ascomycota</taxon>
        <taxon>Pezizomycotina</taxon>
        <taxon>Eurotiomycetes</taxon>
        <taxon>Eurotiomycetidae</taxon>
        <taxon>Eurotiales</taxon>
        <taxon>Aspergillaceae</taxon>
        <taxon>Penicillium</taxon>
    </lineage>
</organism>
<name>A0A9W9X5G2_9EURO</name>
<dbReference type="RefSeq" id="XP_056789503.1">
    <property type="nucleotide sequence ID" value="XM_056934309.1"/>
</dbReference>
<reference evidence="1" key="2">
    <citation type="journal article" date="2023" name="IMA Fungus">
        <title>Comparative genomic study of the Penicillium genus elucidates a diverse pangenome and 15 lateral gene transfer events.</title>
        <authorList>
            <person name="Petersen C."/>
            <person name="Sorensen T."/>
            <person name="Nielsen M.R."/>
            <person name="Sondergaard T.E."/>
            <person name="Sorensen J.L."/>
            <person name="Fitzpatrick D.A."/>
            <person name="Frisvad J.C."/>
            <person name="Nielsen K.L."/>
        </authorList>
    </citation>
    <scope>NUCLEOTIDE SEQUENCE</scope>
    <source>
        <strain evidence="1">IBT 30728</strain>
    </source>
</reference>
<dbReference type="Proteomes" id="UP001148312">
    <property type="component" value="Unassembled WGS sequence"/>
</dbReference>
<keyword evidence="2" id="KW-1185">Reference proteome</keyword>
<evidence type="ECO:0000313" key="2">
    <source>
        <dbReference type="Proteomes" id="UP001148312"/>
    </source>
</evidence>
<evidence type="ECO:0000313" key="1">
    <source>
        <dbReference type="EMBL" id="KAJ5484719.1"/>
    </source>
</evidence>
<comment type="caution">
    <text evidence="1">The sequence shown here is derived from an EMBL/GenBank/DDBJ whole genome shotgun (WGS) entry which is preliminary data.</text>
</comment>
<sequence>MSLVFDPRRTGSCLMLTADKLTEEGNERRVAAGPETGGKNLDHEVRHCFAARAKFGARVEVGSALTAIPDAWLPLCNGNAFPFQAIPDMQ</sequence>
<reference evidence="1" key="1">
    <citation type="submission" date="2022-12" db="EMBL/GenBank/DDBJ databases">
        <authorList>
            <person name="Petersen C."/>
        </authorList>
    </citation>
    <scope>NUCLEOTIDE SEQUENCE</scope>
    <source>
        <strain evidence="1">IBT 30728</strain>
    </source>
</reference>
<dbReference type="AlphaFoldDB" id="A0A9W9X5G2"/>